<keyword evidence="9" id="KW-0256">Endoplasmic reticulum</keyword>
<gene>
    <name evidence="19" type="ORF">ACHHYP_11143</name>
</gene>
<dbReference type="PANTHER" id="PTHR10689">
    <property type="entry name" value="MICROSOMAL GLUTATHIONE S-TRANSFERASE 1"/>
    <property type="match status" value="1"/>
</dbReference>
<evidence type="ECO:0000313" key="20">
    <source>
        <dbReference type="Proteomes" id="UP000243579"/>
    </source>
</evidence>
<keyword evidence="6" id="KW-0808">Transferase</keyword>
<comment type="caution">
    <text evidence="19">The sequence shown here is derived from an EMBL/GenBank/DDBJ whole genome shotgun (WGS) entry which is preliminary data.</text>
</comment>
<comment type="subcellular location">
    <subcellularLocation>
        <location evidence="3">Endoplasmic reticulum membrane</location>
        <topology evidence="3">Multi-pass membrane protein</topology>
    </subcellularLocation>
    <subcellularLocation>
        <location evidence="2">Mitochondrion outer membrane</location>
    </subcellularLocation>
</comment>
<keyword evidence="12" id="KW-0496">Mitochondrion</keyword>
<keyword evidence="11" id="KW-0007">Acetylation</keyword>
<dbReference type="PANTHER" id="PTHR10689:SF6">
    <property type="entry name" value="MICROSOMAL GLUTATHIONE S-TRANSFERASE 1"/>
    <property type="match status" value="1"/>
</dbReference>
<feature type="transmembrane region" description="Helical" evidence="18">
    <location>
        <begin position="6"/>
        <end position="29"/>
    </location>
</feature>
<dbReference type="Gene3D" id="1.20.120.550">
    <property type="entry name" value="Membrane associated eicosanoid/glutathione metabolism-like domain"/>
    <property type="match status" value="1"/>
</dbReference>
<evidence type="ECO:0000256" key="13">
    <source>
        <dbReference type="ARBA" id="ARBA00023136"/>
    </source>
</evidence>
<evidence type="ECO:0000256" key="18">
    <source>
        <dbReference type="SAM" id="Phobius"/>
    </source>
</evidence>
<evidence type="ECO:0000256" key="14">
    <source>
        <dbReference type="ARBA" id="ARBA00038540"/>
    </source>
</evidence>
<evidence type="ECO:0000256" key="9">
    <source>
        <dbReference type="ARBA" id="ARBA00022824"/>
    </source>
</evidence>
<evidence type="ECO:0000256" key="4">
    <source>
        <dbReference type="ARBA" id="ARBA00010459"/>
    </source>
</evidence>
<evidence type="ECO:0000256" key="12">
    <source>
        <dbReference type="ARBA" id="ARBA00023128"/>
    </source>
</evidence>
<evidence type="ECO:0000256" key="16">
    <source>
        <dbReference type="ARBA" id="ARBA00049385"/>
    </source>
</evidence>
<dbReference type="GO" id="GO:0004364">
    <property type="term" value="F:glutathione transferase activity"/>
    <property type="evidence" value="ECO:0007669"/>
    <property type="project" value="UniProtKB-EC"/>
</dbReference>
<dbReference type="Proteomes" id="UP000243579">
    <property type="component" value="Unassembled WGS sequence"/>
</dbReference>
<comment type="subunit">
    <text evidence="14">Homotrimer; The trimer binds only one molecule of glutathione.</text>
</comment>
<evidence type="ECO:0000256" key="7">
    <source>
        <dbReference type="ARBA" id="ARBA00022692"/>
    </source>
</evidence>
<evidence type="ECO:0000256" key="1">
    <source>
        <dbReference type="ARBA" id="ARBA00003701"/>
    </source>
</evidence>
<accession>A0A1V9YJS1</accession>
<evidence type="ECO:0000313" key="19">
    <source>
        <dbReference type="EMBL" id="OQR85958.1"/>
    </source>
</evidence>
<feature type="transmembrane region" description="Helical" evidence="18">
    <location>
        <begin position="139"/>
        <end position="158"/>
    </location>
</feature>
<reference evidence="19 20" key="1">
    <citation type="journal article" date="2014" name="Genome Biol. Evol.">
        <title>The secreted proteins of Achlya hypogyna and Thraustotheca clavata identify the ancestral oomycete secretome and reveal gene acquisitions by horizontal gene transfer.</title>
        <authorList>
            <person name="Misner I."/>
            <person name="Blouin N."/>
            <person name="Leonard G."/>
            <person name="Richards T.A."/>
            <person name="Lane C.E."/>
        </authorList>
    </citation>
    <scope>NUCLEOTIDE SEQUENCE [LARGE SCALE GENOMIC DNA]</scope>
    <source>
        <strain evidence="19 20">ATCC 48635</strain>
    </source>
</reference>
<dbReference type="AlphaFoldDB" id="A0A1V9YJS1"/>
<feature type="region of interest" description="Disordered" evidence="17">
    <location>
        <begin position="38"/>
        <end position="60"/>
    </location>
</feature>
<dbReference type="EMBL" id="JNBR01001548">
    <property type="protein sequence ID" value="OQR85958.1"/>
    <property type="molecule type" value="Genomic_DNA"/>
</dbReference>
<dbReference type="SUPFAM" id="SSF161084">
    <property type="entry name" value="MAPEG domain-like"/>
    <property type="match status" value="1"/>
</dbReference>
<feature type="compositionally biased region" description="Basic and acidic residues" evidence="17">
    <location>
        <begin position="39"/>
        <end position="49"/>
    </location>
</feature>
<evidence type="ECO:0000256" key="15">
    <source>
        <dbReference type="ARBA" id="ARBA00039397"/>
    </source>
</evidence>
<evidence type="ECO:0000256" key="10">
    <source>
        <dbReference type="ARBA" id="ARBA00022989"/>
    </source>
</evidence>
<dbReference type="InterPro" id="IPR023352">
    <property type="entry name" value="MAPEG-like_dom_sf"/>
</dbReference>
<dbReference type="GO" id="GO:0005741">
    <property type="term" value="C:mitochondrial outer membrane"/>
    <property type="evidence" value="ECO:0007669"/>
    <property type="project" value="UniProtKB-SubCell"/>
</dbReference>
<dbReference type="Pfam" id="PF01124">
    <property type="entry name" value="MAPEG"/>
    <property type="match status" value="1"/>
</dbReference>
<dbReference type="OrthoDB" id="193139at2759"/>
<evidence type="ECO:0000256" key="6">
    <source>
        <dbReference type="ARBA" id="ARBA00022679"/>
    </source>
</evidence>
<dbReference type="EC" id="2.5.1.18" evidence="5"/>
<protein>
    <recommendedName>
        <fullName evidence="15">Microsomal glutathione S-transferase 1</fullName>
        <ecNumber evidence="5">2.5.1.18</ecNumber>
    </recommendedName>
</protein>
<evidence type="ECO:0000256" key="3">
    <source>
        <dbReference type="ARBA" id="ARBA00004477"/>
    </source>
</evidence>
<keyword evidence="7 18" id="KW-0812">Transmembrane</keyword>
<dbReference type="InterPro" id="IPR001129">
    <property type="entry name" value="Membr-assoc_MAPEG"/>
</dbReference>
<keyword evidence="8" id="KW-1000">Mitochondrion outer membrane</keyword>
<keyword evidence="13 18" id="KW-0472">Membrane</keyword>
<evidence type="ECO:0000256" key="2">
    <source>
        <dbReference type="ARBA" id="ARBA00004294"/>
    </source>
</evidence>
<evidence type="ECO:0000256" key="11">
    <source>
        <dbReference type="ARBA" id="ARBA00022990"/>
    </source>
</evidence>
<sequence>MTPVSPFQAVAVCSALLYAKFIVTAITGAGKKFATGNRAPEDEAAKPGKEQAFGLGSNESTSLLSASEKAAKIEDIRWQRILSNDVENIPLGLIIAYGAANSGGNATVTVVAIVAFTLARFLHTIAYANGWLYPRITGYGLGILSTFVLAGNAVAGAFSSA</sequence>
<organism evidence="19 20">
    <name type="scientific">Achlya hypogyna</name>
    <name type="common">Oomycete</name>
    <name type="synonym">Protoachlya hypogyna</name>
    <dbReference type="NCBI Taxonomy" id="1202772"/>
    <lineage>
        <taxon>Eukaryota</taxon>
        <taxon>Sar</taxon>
        <taxon>Stramenopiles</taxon>
        <taxon>Oomycota</taxon>
        <taxon>Saprolegniomycetes</taxon>
        <taxon>Saprolegniales</taxon>
        <taxon>Achlyaceae</taxon>
        <taxon>Achlya</taxon>
    </lineage>
</organism>
<dbReference type="GO" id="GO:0005789">
    <property type="term" value="C:endoplasmic reticulum membrane"/>
    <property type="evidence" value="ECO:0007669"/>
    <property type="project" value="UniProtKB-SubCell"/>
</dbReference>
<comment type="catalytic activity">
    <reaction evidence="16">
        <text>RX + glutathione = an S-substituted glutathione + a halide anion + H(+)</text>
        <dbReference type="Rhea" id="RHEA:16437"/>
        <dbReference type="ChEBI" id="CHEBI:15378"/>
        <dbReference type="ChEBI" id="CHEBI:16042"/>
        <dbReference type="ChEBI" id="CHEBI:17792"/>
        <dbReference type="ChEBI" id="CHEBI:57925"/>
        <dbReference type="ChEBI" id="CHEBI:90779"/>
        <dbReference type="EC" id="2.5.1.18"/>
    </reaction>
    <physiologicalReaction direction="left-to-right" evidence="16">
        <dbReference type="Rhea" id="RHEA:16438"/>
    </physiologicalReaction>
</comment>
<proteinExistence type="inferred from homology"/>
<evidence type="ECO:0000256" key="17">
    <source>
        <dbReference type="SAM" id="MobiDB-lite"/>
    </source>
</evidence>
<evidence type="ECO:0000256" key="8">
    <source>
        <dbReference type="ARBA" id="ARBA00022787"/>
    </source>
</evidence>
<keyword evidence="10 18" id="KW-1133">Transmembrane helix</keyword>
<dbReference type="InterPro" id="IPR040162">
    <property type="entry name" value="MGST1-like"/>
</dbReference>
<name>A0A1V9YJS1_ACHHY</name>
<evidence type="ECO:0000256" key="5">
    <source>
        <dbReference type="ARBA" id="ARBA00012452"/>
    </source>
</evidence>
<comment type="similarity">
    <text evidence="4">Belongs to the MAPEG family.</text>
</comment>
<comment type="function">
    <text evidence="1">Conjugation of reduced glutathione to a wide number of exogenous and endogenous hydrophobic electrophiles.</text>
</comment>
<keyword evidence="20" id="KW-1185">Reference proteome</keyword>